<dbReference type="SUPFAM" id="SSF52540">
    <property type="entry name" value="P-loop containing nucleoside triphosphate hydrolases"/>
    <property type="match status" value="1"/>
</dbReference>
<proteinExistence type="predicted"/>
<organism evidence="5 6">
    <name type="scientific">Allobacillus salarius</name>
    <dbReference type="NCBI Taxonomy" id="1955272"/>
    <lineage>
        <taxon>Bacteria</taxon>
        <taxon>Bacillati</taxon>
        <taxon>Bacillota</taxon>
        <taxon>Bacilli</taxon>
        <taxon>Bacillales</taxon>
        <taxon>Bacillaceae</taxon>
        <taxon>Allobacillus</taxon>
    </lineage>
</organism>
<dbReference type="OrthoDB" id="9787851at2"/>
<name>A0A556PDG2_9BACI</name>
<gene>
    <name evidence="5" type="ORF">FPQ13_10090</name>
</gene>
<evidence type="ECO:0000256" key="2">
    <source>
        <dbReference type="ARBA" id="ARBA00022741"/>
    </source>
</evidence>
<keyword evidence="1" id="KW-0813">Transport</keyword>
<keyword evidence="3 5" id="KW-0067">ATP-binding</keyword>
<dbReference type="InterPro" id="IPR003593">
    <property type="entry name" value="AAA+_ATPase"/>
</dbReference>
<dbReference type="CDD" id="cd03214">
    <property type="entry name" value="ABC_Iron-Siderophores_B12_Hemin"/>
    <property type="match status" value="1"/>
</dbReference>
<dbReference type="InterPro" id="IPR003439">
    <property type="entry name" value="ABC_transporter-like_ATP-bd"/>
</dbReference>
<dbReference type="EMBL" id="VMHE01000020">
    <property type="protein sequence ID" value="TSJ62425.1"/>
    <property type="molecule type" value="Genomic_DNA"/>
</dbReference>
<sequence>MMNIMLSIHQVTKKIEGKSLLDNVSFNVPKGSSIGLIGPNGAGKSTLMKLISAYEKPTSGSITFHNKDVQQWNVKKLAQRIAVLTQEGLAAYPIKVFDAVLLGRYPHLGFFQRESKKDYQLVEDVLAFTSLTDLKDQFLDTLSGGERQRVAIAKAMVQQPELLLLDEPTTFLDIGHQLNILKLVKEWQQKDNLTVIMVMHDLNLASQFCEELILMSEGKVVRSGSNEEIIDSDLLENVYHTTPEIIRHPKSNVPQILLGHF</sequence>
<evidence type="ECO:0000313" key="6">
    <source>
        <dbReference type="Proteomes" id="UP000316425"/>
    </source>
</evidence>
<reference evidence="5 6" key="1">
    <citation type="submission" date="2019-07" db="EMBL/GenBank/DDBJ databases">
        <title>Allobacillus sp. nov. SKP isolated from shrimp paste of Euphausiacea.</title>
        <authorList>
            <person name="Kanchanasin P."/>
            <person name="Tanasupawat S."/>
            <person name="Shi W."/>
            <person name="Wu L."/>
            <person name="Ma J."/>
        </authorList>
    </citation>
    <scope>NUCLEOTIDE SEQUENCE [LARGE SCALE GENOMIC DNA]</scope>
    <source>
        <strain evidence="5 6">SKP4-8</strain>
    </source>
</reference>
<dbReference type="Pfam" id="PF00005">
    <property type="entry name" value="ABC_tran"/>
    <property type="match status" value="1"/>
</dbReference>
<dbReference type="PROSITE" id="PS50893">
    <property type="entry name" value="ABC_TRANSPORTER_2"/>
    <property type="match status" value="1"/>
</dbReference>
<protein>
    <submittedName>
        <fullName evidence="5">ABC transporter ATP-binding protein</fullName>
    </submittedName>
</protein>
<evidence type="ECO:0000259" key="4">
    <source>
        <dbReference type="PROSITE" id="PS50893"/>
    </source>
</evidence>
<keyword evidence="6" id="KW-1185">Reference proteome</keyword>
<evidence type="ECO:0000313" key="5">
    <source>
        <dbReference type="EMBL" id="TSJ62425.1"/>
    </source>
</evidence>
<feature type="domain" description="ABC transporter" evidence="4">
    <location>
        <begin position="6"/>
        <end position="242"/>
    </location>
</feature>
<evidence type="ECO:0000256" key="1">
    <source>
        <dbReference type="ARBA" id="ARBA00022448"/>
    </source>
</evidence>
<accession>A0A556PDG2</accession>
<dbReference type="Gene3D" id="3.40.50.300">
    <property type="entry name" value="P-loop containing nucleotide triphosphate hydrolases"/>
    <property type="match status" value="1"/>
</dbReference>
<dbReference type="InterPro" id="IPR027417">
    <property type="entry name" value="P-loop_NTPase"/>
</dbReference>
<dbReference type="InterPro" id="IPR017871">
    <property type="entry name" value="ABC_transporter-like_CS"/>
</dbReference>
<dbReference type="FunFam" id="3.40.50.300:FF:000134">
    <property type="entry name" value="Iron-enterobactin ABC transporter ATP-binding protein"/>
    <property type="match status" value="1"/>
</dbReference>
<dbReference type="GO" id="GO:0016887">
    <property type="term" value="F:ATP hydrolysis activity"/>
    <property type="evidence" value="ECO:0007669"/>
    <property type="project" value="InterPro"/>
</dbReference>
<evidence type="ECO:0000256" key="3">
    <source>
        <dbReference type="ARBA" id="ARBA00022840"/>
    </source>
</evidence>
<dbReference type="AlphaFoldDB" id="A0A556PDG2"/>
<dbReference type="GO" id="GO:0005524">
    <property type="term" value="F:ATP binding"/>
    <property type="evidence" value="ECO:0007669"/>
    <property type="project" value="UniProtKB-KW"/>
</dbReference>
<comment type="caution">
    <text evidence="5">The sequence shown here is derived from an EMBL/GenBank/DDBJ whole genome shotgun (WGS) entry which is preliminary data.</text>
</comment>
<keyword evidence="2" id="KW-0547">Nucleotide-binding</keyword>
<dbReference type="Proteomes" id="UP000316425">
    <property type="component" value="Unassembled WGS sequence"/>
</dbReference>
<dbReference type="PANTHER" id="PTHR42794:SF2">
    <property type="entry name" value="ABC TRANSPORTER ATP-BINDING PROTEIN"/>
    <property type="match status" value="1"/>
</dbReference>
<dbReference type="SMART" id="SM00382">
    <property type="entry name" value="AAA"/>
    <property type="match status" value="1"/>
</dbReference>
<dbReference type="PANTHER" id="PTHR42794">
    <property type="entry name" value="HEMIN IMPORT ATP-BINDING PROTEIN HMUV"/>
    <property type="match status" value="1"/>
</dbReference>
<dbReference type="PROSITE" id="PS00211">
    <property type="entry name" value="ABC_TRANSPORTER_1"/>
    <property type="match status" value="1"/>
</dbReference>